<dbReference type="RefSeq" id="WP_185662744.1">
    <property type="nucleotide sequence ID" value="NZ_JACLAW010000002.1"/>
</dbReference>
<evidence type="ECO:0000313" key="3">
    <source>
        <dbReference type="EMBL" id="MBC2664501.1"/>
    </source>
</evidence>
<feature type="compositionally biased region" description="Low complexity" evidence="1">
    <location>
        <begin position="164"/>
        <end position="174"/>
    </location>
</feature>
<evidence type="ECO:0000256" key="1">
    <source>
        <dbReference type="SAM" id="MobiDB-lite"/>
    </source>
</evidence>
<accession>A0A7X1FPC7</accession>
<evidence type="ECO:0000313" key="4">
    <source>
        <dbReference type="Proteomes" id="UP000566813"/>
    </source>
</evidence>
<dbReference type="AlphaFoldDB" id="A0A7X1FPC7"/>
<gene>
    <name evidence="3" type="ORF">H7F51_03090</name>
</gene>
<proteinExistence type="predicted"/>
<feature type="region of interest" description="Disordered" evidence="1">
    <location>
        <begin position="152"/>
        <end position="174"/>
    </location>
</feature>
<organism evidence="3 4">
    <name type="scientific">Novosphingobium flavum</name>
    <dbReference type="NCBI Taxonomy" id="1778672"/>
    <lineage>
        <taxon>Bacteria</taxon>
        <taxon>Pseudomonadati</taxon>
        <taxon>Pseudomonadota</taxon>
        <taxon>Alphaproteobacteria</taxon>
        <taxon>Sphingomonadales</taxon>
        <taxon>Sphingomonadaceae</taxon>
        <taxon>Novosphingobium</taxon>
    </lineage>
</organism>
<sequence length="174" mass="18131">MRAFTALPLVALAALSGLAAPAQAQDAAGEKVNTVIVYGDDPCPASTGGEITVCARKAESERYRIPPVLREENSTHSEAWNSKVLAYETVGAAGTKSCSPVGPGGSVGCTQKMIDAAYAEKKQESEPGFAELISQERAKRAATVDADAAATQARVEQVEREQAARAQQEAAAKP</sequence>
<reference evidence="3 4" key="1">
    <citation type="submission" date="2020-08" db="EMBL/GenBank/DDBJ databases">
        <title>The genome sequence of type strain Novosphingobium flavum NBRC 111647.</title>
        <authorList>
            <person name="Liu Y."/>
        </authorList>
    </citation>
    <scope>NUCLEOTIDE SEQUENCE [LARGE SCALE GENOMIC DNA]</scope>
    <source>
        <strain evidence="3 4">NBRC 111647</strain>
    </source>
</reference>
<protein>
    <submittedName>
        <fullName evidence="3">Uncharacterized protein</fullName>
    </submittedName>
</protein>
<keyword evidence="4" id="KW-1185">Reference proteome</keyword>
<comment type="caution">
    <text evidence="3">The sequence shown here is derived from an EMBL/GenBank/DDBJ whole genome shotgun (WGS) entry which is preliminary data.</text>
</comment>
<evidence type="ECO:0000256" key="2">
    <source>
        <dbReference type="SAM" id="SignalP"/>
    </source>
</evidence>
<keyword evidence="2" id="KW-0732">Signal</keyword>
<name>A0A7X1FPC7_9SPHN</name>
<feature type="chain" id="PRO_5030920821" evidence="2">
    <location>
        <begin position="25"/>
        <end position="174"/>
    </location>
</feature>
<dbReference type="Proteomes" id="UP000566813">
    <property type="component" value="Unassembled WGS sequence"/>
</dbReference>
<feature type="signal peptide" evidence="2">
    <location>
        <begin position="1"/>
        <end position="24"/>
    </location>
</feature>
<dbReference type="EMBL" id="JACLAW010000002">
    <property type="protein sequence ID" value="MBC2664501.1"/>
    <property type="molecule type" value="Genomic_DNA"/>
</dbReference>